<organism evidence="1 2">
    <name type="scientific">Fusarium mexicanum</name>
    <dbReference type="NCBI Taxonomy" id="751941"/>
    <lineage>
        <taxon>Eukaryota</taxon>
        <taxon>Fungi</taxon>
        <taxon>Dikarya</taxon>
        <taxon>Ascomycota</taxon>
        <taxon>Pezizomycotina</taxon>
        <taxon>Sordariomycetes</taxon>
        <taxon>Hypocreomycetidae</taxon>
        <taxon>Hypocreales</taxon>
        <taxon>Nectriaceae</taxon>
        <taxon>Fusarium</taxon>
        <taxon>Fusarium fujikuroi species complex</taxon>
    </lineage>
</organism>
<evidence type="ECO:0000313" key="1">
    <source>
        <dbReference type="EMBL" id="KAF5555723.1"/>
    </source>
</evidence>
<gene>
    <name evidence="1" type="ORF">FMEXI_1410</name>
</gene>
<keyword evidence="2" id="KW-1185">Reference proteome</keyword>
<protein>
    <submittedName>
        <fullName evidence="1">Hexose transporter</fullName>
    </submittedName>
</protein>
<comment type="caution">
    <text evidence="1">The sequence shown here is derived from an EMBL/GenBank/DDBJ whole genome shotgun (WGS) entry which is preliminary data.</text>
</comment>
<dbReference type="InterPro" id="IPR036259">
    <property type="entry name" value="MFS_trans_sf"/>
</dbReference>
<dbReference type="Proteomes" id="UP000522262">
    <property type="component" value="Unassembled WGS sequence"/>
</dbReference>
<dbReference type="Gene3D" id="1.20.1250.20">
    <property type="entry name" value="MFS general substrate transporter like domains"/>
    <property type="match status" value="1"/>
</dbReference>
<proteinExistence type="predicted"/>
<dbReference type="EMBL" id="JAAOAM010000032">
    <property type="protein sequence ID" value="KAF5555723.1"/>
    <property type="molecule type" value="Genomic_DNA"/>
</dbReference>
<reference evidence="1 2" key="1">
    <citation type="submission" date="2020-05" db="EMBL/GenBank/DDBJ databases">
        <title>Identification and distribution of gene clusters putatively required for synthesis of sphingolipid metabolism inhibitors in phylogenetically diverse species of the filamentous fungus Fusarium.</title>
        <authorList>
            <person name="Kim H.-S."/>
            <person name="Busman M."/>
            <person name="Brown D.W."/>
            <person name="Divon H."/>
            <person name="Uhlig S."/>
            <person name="Proctor R.H."/>
        </authorList>
    </citation>
    <scope>NUCLEOTIDE SEQUENCE [LARGE SCALE GENOMIC DNA]</scope>
    <source>
        <strain evidence="1 2">NRRL 53147</strain>
    </source>
</reference>
<evidence type="ECO:0000313" key="2">
    <source>
        <dbReference type="Proteomes" id="UP000522262"/>
    </source>
</evidence>
<name>A0A8H5JK89_9HYPO</name>
<sequence length="125" mass="13827">MMQWRVCHVKPSVSIHGHSISPGNPELLVPLGVSSGTGTFLIFNQYANPIGVTNSGWKYYITYDIWLAVEAIVVYFLFVETRGLSLEETALVLDGPEMGDKLVGEVLKNTEKTVQVIETEKRGSI</sequence>
<dbReference type="AlphaFoldDB" id="A0A8H5JK89"/>
<accession>A0A8H5JK89</accession>